<keyword evidence="1" id="KW-1133">Transmembrane helix</keyword>
<dbReference type="EMBL" id="GL732610">
    <property type="protein sequence ID" value="EFX71343.1"/>
    <property type="molecule type" value="Genomic_DNA"/>
</dbReference>
<evidence type="ECO:0000313" key="3">
    <source>
        <dbReference type="Proteomes" id="UP000000305"/>
    </source>
</evidence>
<evidence type="ECO:0000313" key="2">
    <source>
        <dbReference type="EMBL" id="EFX71343.1"/>
    </source>
</evidence>
<organism evidence="2 3">
    <name type="scientific">Daphnia pulex</name>
    <name type="common">Water flea</name>
    <dbReference type="NCBI Taxonomy" id="6669"/>
    <lineage>
        <taxon>Eukaryota</taxon>
        <taxon>Metazoa</taxon>
        <taxon>Ecdysozoa</taxon>
        <taxon>Arthropoda</taxon>
        <taxon>Crustacea</taxon>
        <taxon>Branchiopoda</taxon>
        <taxon>Diplostraca</taxon>
        <taxon>Cladocera</taxon>
        <taxon>Anomopoda</taxon>
        <taxon>Daphniidae</taxon>
        <taxon>Daphnia</taxon>
    </lineage>
</organism>
<proteinExistence type="predicted"/>
<feature type="transmembrane region" description="Helical" evidence="1">
    <location>
        <begin position="20"/>
        <end position="38"/>
    </location>
</feature>
<gene>
    <name evidence="2" type="ORF">DAPPUDRAFT_308868</name>
</gene>
<feature type="transmembrane region" description="Helical" evidence="1">
    <location>
        <begin position="80"/>
        <end position="100"/>
    </location>
</feature>
<keyword evidence="1" id="KW-0812">Transmembrane</keyword>
<dbReference type="InParanoid" id="E9HA06"/>
<keyword evidence="3" id="KW-1185">Reference proteome</keyword>
<feature type="transmembrane region" description="Helical" evidence="1">
    <location>
        <begin position="50"/>
        <end position="74"/>
    </location>
</feature>
<dbReference type="KEGG" id="dpx:DAPPUDRAFT_308868"/>
<reference evidence="2 3" key="1">
    <citation type="journal article" date="2011" name="Science">
        <title>The ecoresponsive genome of Daphnia pulex.</title>
        <authorList>
            <person name="Colbourne J.K."/>
            <person name="Pfrender M.E."/>
            <person name="Gilbert D."/>
            <person name="Thomas W.K."/>
            <person name="Tucker A."/>
            <person name="Oakley T.H."/>
            <person name="Tokishita S."/>
            <person name="Aerts A."/>
            <person name="Arnold G.J."/>
            <person name="Basu M.K."/>
            <person name="Bauer D.J."/>
            <person name="Caceres C.E."/>
            <person name="Carmel L."/>
            <person name="Casola C."/>
            <person name="Choi J.H."/>
            <person name="Detter J.C."/>
            <person name="Dong Q."/>
            <person name="Dusheyko S."/>
            <person name="Eads B.D."/>
            <person name="Frohlich T."/>
            <person name="Geiler-Samerotte K.A."/>
            <person name="Gerlach D."/>
            <person name="Hatcher P."/>
            <person name="Jogdeo S."/>
            <person name="Krijgsveld J."/>
            <person name="Kriventseva E.V."/>
            <person name="Kultz D."/>
            <person name="Laforsch C."/>
            <person name="Lindquist E."/>
            <person name="Lopez J."/>
            <person name="Manak J.R."/>
            <person name="Muller J."/>
            <person name="Pangilinan J."/>
            <person name="Patwardhan R.P."/>
            <person name="Pitluck S."/>
            <person name="Pritham E.J."/>
            <person name="Rechtsteiner A."/>
            <person name="Rho M."/>
            <person name="Rogozin I.B."/>
            <person name="Sakarya O."/>
            <person name="Salamov A."/>
            <person name="Schaack S."/>
            <person name="Shapiro H."/>
            <person name="Shiga Y."/>
            <person name="Skalitzky C."/>
            <person name="Smith Z."/>
            <person name="Souvorov A."/>
            <person name="Sung W."/>
            <person name="Tang Z."/>
            <person name="Tsuchiya D."/>
            <person name="Tu H."/>
            <person name="Vos H."/>
            <person name="Wang M."/>
            <person name="Wolf Y.I."/>
            <person name="Yamagata H."/>
            <person name="Yamada T."/>
            <person name="Ye Y."/>
            <person name="Shaw J.R."/>
            <person name="Andrews J."/>
            <person name="Crease T.J."/>
            <person name="Tang H."/>
            <person name="Lucas S.M."/>
            <person name="Robertson H.M."/>
            <person name="Bork P."/>
            <person name="Koonin E.V."/>
            <person name="Zdobnov E.M."/>
            <person name="Grigoriev I.V."/>
            <person name="Lynch M."/>
            <person name="Boore J.L."/>
        </authorList>
    </citation>
    <scope>NUCLEOTIDE SEQUENCE [LARGE SCALE GENOMIC DNA]</scope>
</reference>
<dbReference type="Proteomes" id="UP000000305">
    <property type="component" value="Unassembled WGS sequence"/>
</dbReference>
<dbReference type="HOGENOM" id="CLU_2212587_0_0_1"/>
<protein>
    <submittedName>
        <fullName evidence="2">Uncharacterized protein</fullName>
    </submittedName>
</protein>
<sequence length="107" mass="12883">MPVKFRYSCYKCRHTTFHFFFFFSSDHFFSFNFLNFVKYFREHQNQQKKIIIKCVNCGNACVDVSVSVILYSVFISPTCLQKIVISLLFDLFFFNLKLFFSFNVRVC</sequence>
<name>E9HA06_DAPPU</name>
<accession>E9HA06</accession>
<evidence type="ECO:0000256" key="1">
    <source>
        <dbReference type="SAM" id="Phobius"/>
    </source>
</evidence>
<keyword evidence="1" id="KW-0472">Membrane</keyword>
<dbReference type="AlphaFoldDB" id="E9HA06"/>